<evidence type="ECO:0000313" key="2">
    <source>
        <dbReference type="EMBL" id="MPA43536.1"/>
    </source>
</evidence>
<dbReference type="SUPFAM" id="SSF81383">
    <property type="entry name" value="F-box domain"/>
    <property type="match status" value="1"/>
</dbReference>
<name>A0A5B6ZJM5_DAVIN</name>
<proteinExistence type="predicted"/>
<dbReference type="PROSITE" id="PS50181">
    <property type="entry name" value="FBOX"/>
    <property type="match status" value="1"/>
</dbReference>
<dbReference type="SMART" id="SM00256">
    <property type="entry name" value="FBOX"/>
    <property type="match status" value="1"/>
</dbReference>
<dbReference type="InterPro" id="IPR001810">
    <property type="entry name" value="F-box_dom"/>
</dbReference>
<reference evidence="2" key="1">
    <citation type="submission" date="2019-08" db="EMBL/GenBank/DDBJ databases">
        <title>Reference gene set and small RNA set construction with multiple tissues from Davidia involucrata Baill.</title>
        <authorList>
            <person name="Yang H."/>
            <person name="Zhou C."/>
            <person name="Li G."/>
            <person name="Wang J."/>
            <person name="Gao P."/>
            <person name="Wang M."/>
            <person name="Wang R."/>
            <person name="Zhao Y."/>
        </authorList>
    </citation>
    <scope>NUCLEOTIDE SEQUENCE</scope>
    <source>
        <tissue evidence="2">Mixed with DoveR01_LX</tissue>
    </source>
</reference>
<sequence>MDREVEREGVCFRERKKNTVCTTTRAIEEEEELAEDRLSNLPDALIHHIFSFIDTKFTVQTCVLSKRFKDLWTSLPNLNFDTHHFSRFPLFTKFVSQVLSRRDSSTVSTLNFSRSNFVEPRLMKLVINYAIRHNVRQLNIMVSSRRELPSIALLFNCKSLTNLKLYFGEYQNVPNSLNLPAIITLHLRGVSFSNDKSKCLELFSNCLNLKNLTLIDCCTRGLDVFTIYSHQLVNLTIGY</sequence>
<dbReference type="InterPro" id="IPR053197">
    <property type="entry name" value="F-box_SCFL_complex_component"/>
</dbReference>
<gene>
    <name evidence="2" type="ORF">Din_012977</name>
</gene>
<feature type="domain" description="F-box" evidence="1">
    <location>
        <begin position="35"/>
        <end position="83"/>
    </location>
</feature>
<dbReference type="Gene3D" id="1.20.1280.50">
    <property type="match status" value="1"/>
</dbReference>
<protein>
    <recommendedName>
        <fullName evidence="1">F-box domain-containing protein</fullName>
    </recommendedName>
</protein>
<dbReference type="InterPro" id="IPR053781">
    <property type="entry name" value="F-box_AtFBL13-like"/>
</dbReference>
<accession>A0A5B6ZJM5</accession>
<dbReference type="Pfam" id="PF00646">
    <property type="entry name" value="F-box"/>
    <property type="match status" value="1"/>
</dbReference>
<dbReference type="PANTHER" id="PTHR34223">
    <property type="entry name" value="OS11G0201299 PROTEIN"/>
    <property type="match status" value="1"/>
</dbReference>
<dbReference type="SUPFAM" id="SSF52058">
    <property type="entry name" value="L domain-like"/>
    <property type="match status" value="1"/>
</dbReference>
<dbReference type="CDD" id="cd22160">
    <property type="entry name" value="F-box_AtFBL13-like"/>
    <property type="match status" value="1"/>
</dbReference>
<dbReference type="InterPro" id="IPR036047">
    <property type="entry name" value="F-box-like_dom_sf"/>
</dbReference>
<dbReference type="AlphaFoldDB" id="A0A5B6ZJM5"/>
<organism evidence="2">
    <name type="scientific">Davidia involucrata</name>
    <name type="common">Dove tree</name>
    <dbReference type="NCBI Taxonomy" id="16924"/>
    <lineage>
        <taxon>Eukaryota</taxon>
        <taxon>Viridiplantae</taxon>
        <taxon>Streptophyta</taxon>
        <taxon>Embryophyta</taxon>
        <taxon>Tracheophyta</taxon>
        <taxon>Spermatophyta</taxon>
        <taxon>Magnoliopsida</taxon>
        <taxon>eudicotyledons</taxon>
        <taxon>Gunneridae</taxon>
        <taxon>Pentapetalae</taxon>
        <taxon>asterids</taxon>
        <taxon>Cornales</taxon>
        <taxon>Nyssaceae</taxon>
        <taxon>Davidia</taxon>
    </lineage>
</organism>
<dbReference type="PANTHER" id="PTHR34223:SF51">
    <property type="entry name" value="OS06G0556300 PROTEIN"/>
    <property type="match status" value="1"/>
</dbReference>
<dbReference type="EMBL" id="GHES01012977">
    <property type="protein sequence ID" value="MPA43536.1"/>
    <property type="molecule type" value="Transcribed_RNA"/>
</dbReference>
<evidence type="ECO:0000259" key="1">
    <source>
        <dbReference type="PROSITE" id="PS50181"/>
    </source>
</evidence>